<sequence length="369" mass="38298">MSGRRIAQVLGTSTGGIGTHVVSLTRELSARGDRVTVFGPAATEERFGFRETGARFVPIEISASMDPVKDAAACWALRKALRGPGGGAPDVVHAHGLRAGLVSRVAGVPGVPLVVSWHIHLDTSGGGVRDRLLREAEKAVARGAAVSLCTDPDQVGAVLASGGVDVRYAPVAAPPLPAAVRDAAEVKAELGAEDRPVVLTVGRLHPVKRIDMLIDVAAGWRDMDPVPLVVVAGDGPIRSELADRVAQRSAPVLLLGHRSDVADLLAAADLAVVTSDSETRQMFAQEALRAGRPLLATRAGGVPGLVGQAARLIPTGDPAALDAAVRELLADPEESARLAKAGPEQAATWPSETDTVDQIDALYRELTGR</sequence>
<keyword evidence="2 5" id="KW-0808">Transferase</keyword>
<feature type="domain" description="Glycosyltransferase subfamily 4-like N-terminal" evidence="4">
    <location>
        <begin position="15"/>
        <end position="171"/>
    </location>
</feature>
<dbReference type="PANTHER" id="PTHR45947">
    <property type="entry name" value="SULFOQUINOVOSYL TRANSFERASE SQD2"/>
    <property type="match status" value="1"/>
</dbReference>
<protein>
    <submittedName>
        <fullName evidence="5">Glycosyltransferase involved in cell wall biosynthesis</fullName>
    </submittedName>
</protein>
<accession>A0A562VET7</accession>
<dbReference type="InterPro" id="IPR028098">
    <property type="entry name" value="Glyco_trans_4-like_N"/>
</dbReference>
<dbReference type="Proteomes" id="UP000321617">
    <property type="component" value="Unassembled WGS sequence"/>
</dbReference>
<evidence type="ECO:0000256" key="1">
    <source>
        <dbReference type="ARBA" id="ARBA00022676"/>
    </source>
</evidence>
<reference evidence="5 6" key="1">
    <citation type="journal article" date="2013" name="Stand. Genomic Sci.">
        <title>Genomic Encyclopedia of Type Strains, Phase I: The one thousand microbial genomes (KMG-I) project.</title>
        <authorList>
            <person name="Kyrpides N.C."/>
            <person name="Woyke T."/>
            <person name="Eisen J.A."/>
            <person name="Garrity G."/>
            <person name="Lilburn T.G."/>
            <person name="Beck B.J."/>
            <person name="Whitman W.B."/>
            <person name="Hugenholtz P."/>
            <person name="Klenk H.P."/>
        </authorList>
    </citation>
    <scope>NUCLEOTIDE SEQUENCE [LARGE SCALE GENOMIC DNA]</scope>
    <source>
        <strain evidence="5 6">DSM 45044</strain>
    </source>
</reference>
<feature type="domain" description="Glycosyl transferase family 1" evidence="3">
    <location>
        <begin position="187"/>
        <end position="344"/>
    </location>
</feature>
<keyword evidence="1" id="KW-0328">Glycosyltransferase</keyword>
<name>A0A562VET7_9ACTN</name>
<evidence type="ECO:0000259" key="4">
    <source>
        <dbReference type="Pfam" id="PF13579"/>
    </source>
</evidence>
<proteinExistence type="predicted"/>
<dbReference type="AlphaFoldDB" id="A0A562VET7"/>
<comment type="caution">
    <text evidence="5">The sequence shown here is derived from an EMBL/GenBank/DDBJ whole genome shotgun (WGS) entry which is preliminary data.</text>
</comment>
<dbReference type="GO" id="GO:0016758">
    <property type="term" value="F:hexosyltransferase activity"/>
    <property type="evidence" value="ECO:0007669"/>
    <property type="project" value="TreeGrafter"/>
</dbReference>
<dbReference type="Gene3D" id="3.40.50.2000">
    <property type="entry name" value="Glycogen Phosphorylase B"/>
    <property type="match status" value="2"/>
</dbReference>
<dbReference type="InterPro" id="IPR050194">
    <property type="entry name" value="Glycosyltransferase_grp1"/>
</dbReference>
<evidence type="ECO:0000313" key="6">
    <source>
        <dbReference type="Proteomes" id="UP000321617"/>
    </source>
</evidence>
<organism evidence="5 6">
    <name type="scientific">Stackebrandtia albiflava</name>
    <dbReference type="NCBI Taxonomy" id="406432"/>
    <lineage>
        <taxon>Bacteria</taxon>
        <taxon>Bacillati</taxon>
        <taxon>Actinomycetota</taxon>
        <taxon>Actinomycetes</taxon>
        <taxon>Glycomycetales</taxon>
        <taxon>Glycomycetaceae</taxon>
        <taxon>Stackebrandtia</taxon>
    </lineage>
</organism>
<evidence type="ECO:0000313" key="5">
    <source>
        <dbReference type="EMBL" id="TWJ16399.1"/>
    </source>
</evidence>
<dbReference type="SUPFAM" id="SSF53756">
    <property type="entry name" value="UDP-Glycosyltransferase/glycogen phosphorylase"/>
    <property type="match status" value="1"/>
</dbReference>
<dbReference type="GO" id="GO:1901137">
    <property type="term" value="P:carbohydrate derivative biosynthetic process"/>
    <property type="evidence" value="ECO:0007669"/>
    <property type="project" value="UniProtKB-ARBA"/>
</dbReference>
<dbReference type="EMBL" id="VLLL01000005">
    <property type="protein sequence ID" value="TWJ16399.1"/>
    <property type="molecule type" value="Genomic_DNA"/>
</dbReference>
<dbReference type="OrthoDB" id="3268555at2"/>
<dbReference type="RefSeq" id="WP_147136750.1">
    <property type="nucleotide sequence ID" value="NZ_BAABIJ010000001.1"/>
</dbReference>
<dbReference type="CDD" id="cd03801">
    <property type="entry name" value="GT4_PimA-like"/>
    <property type="match status" value="1"/>
</dbReference>
<dbReference type="InterPro" id="IPR001296">
    <property type="entry name" value="Glyco_trans_1"/>
</dbReference>
<evidence type="ECO:0000259" key="3">
    <source>
        <dbReference type="Pfam" id="PF00534"/>
    </source>
</evidence>
<dbReference type="PANTHER" id="PTHR45947:SF3">
    <property type="entry name" value="SULFOQUINOVOSYL TRANSFERASE SQD2"/>
    <property type="match status" value="1"/>
</dbReference>
<keyword evidence="6" id="KW-1185">Reference proteome</keyword>
<gene>
    <name evidence="5" type="ORF">LX16_2130</name>
</gene>
<evidence type="ECO:0000256" key="2">
    <source>
        <dbReference type="ARBA" id="ARBA00022679"/>
    </source>
</evidence>
<dbReference type="Pfam" id="PF13579">
    <property type="entry name" value="Glyco_trans_4_4"/>
    <property type="match status" value="1"/>
</dbReference>
<dbReference type="Pfam" id="PF00534">
    <property type="entry name" value="Glycos_transf_1"/>
    <property type="match status" value="1"/>
</dbReference>